<evidence type="ECO:0000256" key="1">
    <source>
        <dbReference type="SAM" id="MobiDB-lite"/>
    </source>
</evidence>
<reference evidence="3" key="1">
    <citation type="submission" date="2023-06" db="EMBL/GenBank/DDBJ databases">
        <title>Genome-scale phylogeny and comparative genomics of the fungal order Sordariales.</title>
        <authorList>
            <consortium name="Lawrence Berkeley National Laboratory"/>
            <person name="Hensen N."/>
            <person name="Bonometti L."/>
            <person name="Westerberg I."/>
            <person name="Brannstrom I.O."/>
            <person name="Guillou S."/>
            <person name="Cros-Aarteil S."/>
            <person name="Calhoun S."/>
            <person name="Haridas S."/>
            <person name="Kuo A."/>
            <person name="Mondo S."/>
            <person name="Pangilinan J."/>
            <person name="Riley R."/>
            <person name="Labutti K."/>
            <person name="Andreopoulos B."/>
            <person name="Lipzen A."/>
            <person name="Chen C."/>
            <person name="Yanf M."/>
            <person name="Daum C."/>
            <person name="Ng V."/>
            <person name="Clum A."/>
            <person name="Steindorff A."/>
            <person name="Ohm R."/>
            <person name="Martin F."/>
            <person name="Silar P."/>
            <person name="Natvig D."/>
            <person name="Lalanne C."/>
            <person name="Gautier V."/>
            <person name="Ament-Velasquez S.L."/>
            <person name="Kruys A."/>
            <person name="Hutchinson M.I."/>
            <person name="Powell A.J."/>
            <person name="Barry K."/>
            <person name="Miller A.N."/>
            <person name="Grigoriev I.V."/>
            <person name="Debuchy R."/>
            <person name="Gladieux P."/>
            <person name="Thoren M.H."/>
            <person name="Johannesson H."/>
        </authorList>
    </citation>
    <scope>NUCLEOTIDE SEQUENCE</scope>
    <source>
        <strain evidence="3">CBS 540.89</strain>
    </source>
</reference>
<evidence type="ECO:0000256" key="2">
    <source>
        <dbReference type="SAM" id="Phobius"/>
    </source>
</evidence>
<dbReference type="Proteomes" id="UP001172159">
    <property type="component" value="Unassembled WGS sequence"/>
</dbReference>
<keyword evidence="2" id="KW-0812">Transmembrane</keyword>
<keyword evidence="2" id="KW-1133">Transmembrane helix</keyword>
<keyword evidence="2" id="KW-0472">Membrane</keyword>
<keyword evidence="4" id="KW-1185">Reference proteome</keyword>
<dbReference type="Gene3D" id="3.40.50.1820">
    <property type="entry name" value="alpha/beta hydrolase"/>
    <property type="match status" value="1"/>
</dbReference>
<dbReference type="EMBL" id="JAUKTV010000006">
    <property type="protein sequence ID" value="KAK0736006.1"/>
    <property type="molecule type" value="Genomic_DNA"/>
</dbReference>
<accession>A0AA40BKP0</accession>
<dbReference type="InterPro" id="IPR029058">
    <property type="entry name" value="AB_hydrolase_fold"/>
</dbReference>
<protein>
    <recommendedName>
        <fullName evidence="5">AB hydrolase-1 domain-containing protein</fullName>
    </recommendedName>
</protein>
<feature type="transmembrane region" description="Helical" evidence="2">
    <location>
        <begin position="51"/>
        <end position="71"/>
    </location>
</feature>
<name>A0AA40BKP0_9PEZI</name>
<evidence type="ECO:0000313" key="4">
    <source>
        <dbReference type="Proteomes" id="UP001172159"/>
    </source>
</evidence>
<comment type="caution">
    <text evidence="3">The sequence shown here is derived from an EMBL/GenBank/DDBJ whole genome shotgun (WGS) entry which is preliminary data.</text>
</comment>
<dbReference type="SUPFAM" id="SSF53474">
    <property type="entry name" value="alpha/beta-Hydrolases"/>
    <property type="match status" value="1"/>
</dbReference>
<sequence>MISHSLINLIFIRTSIFLLEYALFIELSLLALVSLKFGFQPTSGSATAITLKTLILTLCILEISSLILLYLPHKTRLLNSKAIPPSPPLTQPQRQALFQQCTTNVPDWDHYLKLWFLNAPLSEIKRDNIRDFILWGFFDTDSTTPLSPETESEISSYISHIEFLSGHKFPPGRGTATTPLRLTFDPIPTRPRSIICVYPNLPLLPTPPFIPPPPTPPPSPSPSPSTHLSYHLRPHLSPHHSPIIFLHGIGIGLYPYPPLLLSLPQNIGLLIPENLPYSTRLTSPPLSKSLFLSELSSILASLPPSWKNFTLVTHSYGSVLATHILSDETLSKRVNALVLIDPVTILLHLPDLWYFASMDPGVGEGLGRHFFWRENILWREGLVSFIDGGDTTKAGNNSDKRRRVGVVLSGRDLIVDTGTVAKYLAHDGDGKWTDTQDDRWGIHGEVEKYKTRDGIEILWFPELDHAQVFENKKDYKLVGRRLRLLNLQLRPTPGCQIDFDRRRPTADHHQHQILEFRFVDGLVLDPRGDVRKVSLLEYVPLGPLLVFVFGLREEGACA</sequence>
<feature type="compositionally biased region" description="Pro residues" evidence="1">
    <location>
        <begin position="208"/>
        <end position="223"/>
    </location>
</feature>
<feature type="region of interest" description="Disordered" evidence="1">
    <location>
        <begin position="208"/>
        <end position="231"/>
    </location>
</feature>
<dbReference type="PANTHER" id="PTHR37471:SF1">
    <property type="entry name" value="AB HYDROLASE-1 DOMAIN-CONTAINING PROTEIN"/>
    <property type="match status" value="1"/>
</dbReference>
<organism evidence="3 4">
    <name type="scientific">Apiosordaria backusii</name>
    <dbReference type="NCBI Taxonomy" id="314023"/>
    <lineage>
        <taxon>Eukaryota</taxon>
        <taxon>Fungi</taxon>
        <taxon>Dikarya</taxon>
        <taxon>Ascomycota</taxon>
        <taxon>Pezizomycotina</taxon>
        <taxon>Sordariomycetes</taxon>
        <taxon>Sordariomycetidae</taxon>
        <taxon>Sordariales</taxon>
        <taxon>Lasiosphaeriaceae</taxon>
        <taxon>Apiosordaria</taxon>
    </lineage>
</organism>
<dbReference type="PANTHER" id="PTHR37471">
    <property type="entry name" value="UNNAMED PRODUCT"/>
    <property type="match status" value="1"/>
</dbReference>
<evidence type="ECO:0000313" key="3">
    <source>
        <dbReference type="EMBL" id="KAK0736006.1"/>
    </source>
</evidence>
<evidence type="ECO:0008006" key="5">
    <source>
        <dbReference type="Google" id="ProtNLM"/>
    </source>
</evidence>
<proteinExistence type="predicted"/>
<feature type="transmembrane region" description="Helical" evidence="2">
    <location>
        <begin position="21"/>
        <end position="39"/>
    </location>
</feature>
<dbReference type="AlphaFoldDB" id="A0AA40BKP0"/>
<gene>
    <name evidence="3" type="ORF">B0T21DRAFT_383677</name>
</gene>